<dbReference type="Pfam" id="PF00201">
    <property type="entry name" value="UDPGT"/>
    <property type="match status" value="1"/>
</dbReference>
<feature type="transmembrane region" description="Helical" evidence="4">
    <location>
        <begin position="142"/>
        <end position="165"/>
    </location>
</feature>
<keyword evidence="2" id="KW-0328">Glycosyltransferase</keyword>
<keyword evidence="4" id="KW-0472">Membrane</keyword>
<reference evidence="5 6" key="1">
    <citation type="submission" date="2019-01" db="EMBL/GenBank/DDBJ databases">
        <authorList>
            <person name="Sayadi A."/>
        </authorList>
    </citation>
    <scope>NUCLEOTIDE SEQUENCE [LARGE SCALE GENOMIC DNA]</scope>
</reference>
<name>A0A653CSA0_CALMS</name>
<dbReference type="CDD" id="cd03784">
    <property type="entry name" value="GT1_Gtf-like"/>
    <property type="match status" value="1"/>
</dbReference>
<organism evidence="5 6">
    <name type="scientific">Callosobruchus maculatus</name>
    <name type="common">Southern cowpea weevil</name>
    <name type="synonym">Pulse bruchid</name>
    <dbReference type="NCBI Taxonomy" id="64391"/>
    <lineage>
        <taxon>Eukaryota</taxon>
        <taxon>Metazoa</taxon>
        <taxon>Ecdysozoa</taxon>
        <taxon>Arthropoda</taxon>
        <taxon>Hexapoda</taxon>
        <taxon>Insecta</taxon>
        <taxon>Pterygota</taxon>
        <taxon>Neoptera</taxon>
        <taxon>Endopterygota</taxon>
        <taxon>Coleoptera</taxon>
        <taxon>Polyphaga</taxon>
        <taxon>Cucujiformia</taxon>
        <taxon>Chrysomeloidea</taxon>
        <taxon>Chrysomelidae</taxon>
        <taxon>Bruchinae</taxon>
        <taxon>Bruchini</taxon>
        <taxon>Callosobruchus</taxon>
    </lineage>
</organism>
<evidence type="ECO:0000256" key="1">
    <source>
        <dbReference type="ARBA" id="ARBA00009995"/>
    </source>
</evidence>
<evidence type="ECO:0000256" key="2">
    <source>
        <dbReference type="ARBA" id="ARBA00022676"/>
    </source>
</evidence>
<accession>A0A653CSA0</accession>
<evidence type="ECO:0000313" key="6">
    <source>
        <dbReference type="Proteomes" id="UP000410492"/>
    </source>
</evidence>
<dbReference type="PANTHER" id="PTHR48043:SF159">
    <property type="entry name" value="EG:EG0003.4 PROTEIN-RELATED"/>
    <property type="match status" value="1"/>
</dbReference>
<dbReference type="PANTHER" id="PTHR48043">
    <property type="entry name" value="EG:EG0003.4 PROTEIN-RELATED"/>
    <property type="match status" value="1"/>
</dbReference>
<keyword evidence="6" id="KW-1185">Reference proteome</keyword>
<dbReference type="Proteomes" id="UP000410492">
    <property type="component" value="Unassembled WGS sequence"/>
</dbReference>
<dbReference type="Gene3D" id="3.40.50.2000">
    <property type="entry name" value="Glycogen Phosphorylase B"/>
    <property type="match status" value="1"/>
</dbReference>
<keyword evidence="4" id="KW-1133">Transmembrane helix</keyword>
<evidence type="ECO:0000313" key="5">
    <source>
        <dbReference type="EMBL" id="VEN50798.1"/>
    </source>
</evidence>
<dbReference type="EMBL" id="CAACVG010008711">
    <property type="protein sequence ID" value="VEN50798.1"/>
    <property type="molecule type" value="Genomic_DNA"/>
</dbReference>
<proteinExistence type="inferred from homology"/>
<dbReference type="OrthoDB" id="5835829at2759"/>
<dbReference type="InterPro" id="IPR002213">
    <property type="entry name" value="UDP_glucos_trans"/>
</dbReference>
<keyword evidence="3" id="KW-0808">Transferase</keyword>
<dbReference type="AlphaFoldDB" id="A0A653CSA0"/>
<gene>
    <name evidence="5" type="ORF">CALMAC_LOCUS11432</name>
</gene>
<sequence>MITKWLPQVDVLAHPNIVAFISHGGLFSTTEATYFGVPMIGIPIFGDQPRNVRVGVEKGITIHLPLNELGESSLYAAVEEITKNPSYRNNAKKYSELLKDRPIQPMELAMYWVDHILRNKGGRHLRNSSKDLYWFQLYPVDVIIFIFMCVYLIFVTTKSILILVLKKNDRKFKVN</sequence>
<protein>
    <recommendedName>
        <fullName evidence="7">Glucuronosyltransferase</fullName>
    </recommendedName>
</protein>
<evidence type="ECO:0008006" key="7">
    <source>
        <dbReference type="Google" id="ProtNLM"/>
    </source>
</evidence>
<keyword evidence="4" id="KW-0812">Transmembrane</keyword>
<evidence type="ECO:0000256" key="4">
    <source>
        <dbReference type="SAM" id="Phobius"/>
    </source>
</evidence>
<dbReference type="GO" id="GO:0008194">
    <property type="term" value="F:UDP-glycosyltransferase activity"/>
    <property type="evidence" value="ECO:0007669"/>
    <property type="project" value="InterPro"/>
</dbReference>
<dbReference type="SUPFAM" id="SSF53756">
    <property type="entry name" value="UDP-Glycosyltransferase/glycogen phosphorylase"/>
    <property type="match status" value="1"/>
</dbReference>
<evidence type="ECO:0000256" key="3">
    <source>
        <dbReference type="ARBA" id="ARBA00022679"/>
    </source>
</evidence>
<comment type="similarity">
    <text evidence="1">Belongs to the UDP-glycosyltransferase family.</text>
</comment>
<dbReference type="InterPro" id="IPR050271">
    <property type="entry name" value="UDP-glycosyltransferase"/>
</dbReference>